<proteinExistence type="predicted"/>
<dbReference type="Gene3D" id="1.25.40.10">
    <property type="entry name" value="Tetratricopeptide repeat domain"/>
    <property type="match status" value="2"/>
</dbReference>
<sequence length="579" mass="65232">MIPDYFNRFSNVWFFNASSNATLTANFKELGNALGVGEDVKNIKNFLARLDQNWLCIFDNADDKEVFLNEYIPVCSHGNVIVTSRLTETFQMASPGYHLAFGDLSKENAVDLLLRQALQERSDVNLAEASRIVDTFGCHALAVSTAGAYIGITPTCTLKAYLEHFNKKKTKILNYKVRSLDGYEKTMFSAFQLSFEQLSPATQFLMQTCTYLHPTAIPLEIFTRAAAYKGSDIGPVDLNPPTEAINLLDRFLSMFSDQDSWDDSVVELCQLSLASYNTIKKSLDFHPVIHTCASGTISNEEEMRQTAMLLLGRAIPLGGTKEDYQFRHQLKIDASNIQTNQLPTVQVKKCLARVFDDGGFWMQTRKLDEDEVLSLRKQVIGEHHPDTLLSMANLAMTYQMLGKSKMAEKLGEEVLTLRQQVIGEHHSETLRSMANLAGTYSKLGKLEMAEKLEEEVLSMRKQVIGEHHPETLRSMANLAVTYHKIGKLEMAEKLEEEVLALRKQVIGEHHPDTLCSMANLAVTYSKLSKLDMAEKLEEEVLAMRKQVMEEHHPDTLVSMANLAVTYHKLRYPSNPMSPN</sequence>
<dbReference type="OrthoDB" id="1658288at2759"/>
<dbReference type="Proteomes" id="UP000799118">
    <property type="component" value="Unassembled WGS sequence"/>
</dbReference>
<evidence type="ECO:0000313" key="1">
    <source>
        <dbReference type="EMBL" id="KAE9391183.1"/>
    </source>
</evidence>
<dbReference type="SUPFAM" id="SSF52540">
    <property type="entry name" value="P-loop containing nucleoside triphosphate hydrolases"/>
    <property type="match status" value="1"/>
</dbReference>
<evidence type="ECO:0000313" key="2">
    <source>
        <dbReference type="Proteomes" id="UP000799118"/>
    </source>
</evidence>
<name>A0A6A4H0G2_9AGAR</name>
<protein>
    <submittedName>
        <fullName evidence="1">TPR-like protein</fullName>
    </submittedName>
</protein>
<dbReference type="SMART" id="SM00028">
    <property type="entry name" value="TPR"/>
    <property type="match status" value="4"/>
</dbReference>
<accession>A0A6A4H0G2</accession>
<dbReference type="InterPro" id="IPR053137">
    <property type="entry name" value="NLR-like"/>
</dbReference>
<organism evidence="1 2">
    <name type="scientific">Gymnopus androsaceus JB14</name>
    <dbReference type="NCBI Taxonomy" id="1447944"/>
    <lineage>
        <taxon>Eukaryota</taxon>
        <taxon>Fungi</taxon>
        <taxon>Dikarya</taxon>
        <taxon>Basidiomycota</taxon>
        <taxon>Agaricomycotina</taxon>
        <taxon>Agaricomycetes</taxon>
        <taxon>Agaricomycetidae</taxon>
        <taxon>Agaricales</taxon>
        <taxon>Marasmiineae</taxon>
        <taxon>Omphalotaceae</taxon>
        <taxon>Gymnopus</taxon>
    </lineage>
</organism>
<dbReference type="PANTHER" id="PTHR46082">
    <property type="entry name" value="ATP/GTP-BINDING PROTEIN-RELATED"/>
    <property type="match status" value="1"/>
</dbReference>
<dbReference type="InterPro" id="IPR011990">
    <property type="entry name" value="TPR-like_helical_dom_sf"/>
</dbReference>
<dbReference type="SUPFAM" id="SSF48452">
    <property type="entry name" value="TPR-like"/>
    <property type="match status" value="2"/>
</dbReference>
<dbReference type="PANTHER" id="PTHR46082:SF11">
    <property type="entry name" value="AAA+ ATPASE DOMAIN-CONTAINING PROTEIN-RELATED"/>
    <property type="match status" value="1"/>
</dbReference>
<dbReference type="InterPro" id="IPR019734">
    <property type="entry name" value="TPR_rpt"/>
</dbReference>
<dbReference type="Pfam" id="PF13424">
    <property type="entry name" value="TPR_12"/>
    <property type="match status" value="1"/>
</dbReference>
<dbReference type="Pfam" id="PF13374">
    <property type="entry name" value="TPR_10"/>
    <property type="match status" value="3"/>
</dbReference>
<dbReference type="EMBL" id="ML769634">
    <property type="protein sequence ID" value="KAE9391183.1"/>
    <property type="molecule type" value="Genomic_DNA"/>
</dbReference>
<dbReference type="InterPro" id="IPR027417">
    <property type="entry name" value="P-loop_NTPase"/>
</dbReference>
<dbReference type="AlphaFoldDB" id="A0A6A4H0G2"/>
<keyword evidence="2" id="KW-1185">Reference proteome</keyword>
<dbReference type="Gene3D" id="3.40.50.300">
    <property type="entry name" value="P-loop containing nucleotide triphosphate hydrolases"/>
    <property type="match status" value="1"/>
</dbReference>
<reference evidence="1" key="1">
    <citation type="journal article" date="2019" name="Environ. Microbiol.">
        <title>Fungal ecological strategies reflected in gene transcription - a case study of two litter decomposers.</title>
        <authorList>
            <person name="Barbi F."/>
            <person name="Kohler A."/>
            <person name="Barry K."/>
            <person name="Baskaran P."/>
            <person name="Daum C."/>
            <person name="Fauchery L."/>
            <person name="Ihrmark K."/>
            <person name="Kuo A."/>
            <person name="LaButti K."/>
            <person name="Lipzen A."/>
            <person name="Morin E."/>
            <person name="Grigoriev I.V."/>
            <person name="Henrissat B."/>
            <person name="Lindahl B."/>
            <person name="Martin F."/>
        </authorList>
    </citation>
    <scope>NUCLEOTIDE SEQUENCE</scope>
    <source>
        <strain evidence="1">JB14</strain>
    </source>
</reference>
<gene>
    <name evidence="1" type="ORF">BT96DRAFT_832443</name>
</gene>